<proteinExistence type="predicted"/>
<dbReference type="InterPro" id="IPR050194">
    <property type="entry name" value="Glycosyltransferase_grp1"/>
</dbReference>
<dbReference type="GO" id="GO:0016757">
    <property type="term" value="F:glycosyltransferase activity"/>
    <property type="evidence" value="ECO:0007669"/>
    <property type="project" value="InterPro"/>
</dbReference>
<dbReference type="Proteomes" id="UP000326903">
    <property type="component" value="Unassembled WGS sequence"/>
</dbReference>
<dbReference type="Gene3D" id="3.40.50.2000">
    <property type="entry name" value="Glycogen Phosphorylase B"/>
    <property type="match status" value="2"/>
</dbReference>
<comment type="caution">
    <text evidence="3">The sequence shown here is derived from an EMBL/GenBank/DDBJ whole genome shotgun (WGS) entry which is preliminary data.</text>
</comment>
<keyword evidence="4" id="KW-1185">Reference proteome</keyword>
<name>A0A5J5IK55_9BACT</name>
<evidence type="ECO:0000313" key="4">
    <source>
        <dbReference type="Proteomes" id="UP000326903"/>
    </source>
</evidence>
<dbReference type="Pfam" id="PF13439">
    <property type="entry name" value="Glyco_transf_4"/>
    <property type="match status" value="1"/>
</dbReference>
<sequence length="387" mass="44992">MKILMICDFFHENQQYQENLLAKYYLKQGHDVTIIASTFISVFDYYENNYNKKSKIHSCHINGYKLIRLPYSINFYNKLRKLENLKKYIDNELPDLIYVHGIPLNLIDPISYKKRNAGCKLIFDFHGDFSNSANNWLSLNVLHGIFYRVVMKMYFKNLDKIFYITPNGGEFLNKIYGIPFSHMSILPLGADTDYINLIKTRQTNISIREELGINHNDFVIFSGGKFVKEKKIELVIQSFFLIQSTVAHLIIVGDTKDETYKKEILELINSHPRIHYIGWVDGERVYDYMSACNVAVFPASQSVLWQQAIGVGLPLIIGQSLAQDVTYLNRNNHIFIIEKNSVTPEKIYSYLKLLMDDPNLLASMKLNAIKTTRDFLSYDKISEITIR</sequence>
<keyword evidence="3" id="KW-0808">Transferase</keyword>
<dbReference type="CDD" id="cd03801">
    <property type="entry name" value="GT4_PimA-like"/>
    <property type="match status" value="1"/>
</dbReference>
<dbReference type="PANTHER" id="PTHR45947:SF3">
    <property type="entry name" value="SULFOQUINOVOSYL TRANSFERASE SQD2"/>
    <property type="match status" value="1"/>
</dbReference>
<evidence type="ECO:0000259" key="2">
    <source>
        <dbReference type="Pfam" id="PF13439"/>
    </source>
</evidence>
<accession>A0A5J5IK55</accession>
<dbReference type="InterPro" id="IPR028098">
    <property type="entry name" value="Glyco_trans_4-like_N"/>
</dbReference>
<reference evidence="3 4" key="1">
    <citation type="submission" date="2019-09" db="EMBL/GenBank/DDBJ databases">
        <title>Draft genome sequence of Ginsengibacter sp. BR5-29.</title>
        <authorList>
            <person name="Im W.-T."/>
        </authorList>
    </citation>
    <scope>NUCLEOTIDE SEQUENCE [LARGE SCALE GENOMIC DNA]</scope>
    <source>
        <strain evidence="3 4">BR5-29</strain>
    </source>
</reference>
<dbReference type="SUPFAM" id="SSF53756">
    <property type="entry name" value="UDP-Glycosyltransferase/glycogen phosphorylase"/>
    <property type="match status" value="1"/>
</dbReference>
<gene>
    <name evidence="3" type="ORF">FW778_05420</name>
</gene>
<feature type="domain" description="Glycosyltransferase subfamily 4-like N-terminal" evidence="2">
    <location>
        <begin position="21"/>
        <end position="193"/>
    </location>
</feature>
<evidence type="ECO:0000313" key="3">
    <source>
        <dbReference type="EMBL" id="KAA9041465.1"/>
    </source>
</evidence>
<dbReference type="PANTHER" id="PTHR45947">
    <property type="entry name" value="SULFOQUINOVOSYL TRANSFERASE SQD2"/>
    <property type="match status" value="1"/>
</dbReference>
<organism evidence="3 4">
    <name type="scientific">Ginsengibacter hankyongi</name>
    <dbReference type="NCBI Taxonomy" id="2607284"/>
    <lineage>
        <taxon>Bacteria</taxon>
        <taxon>Pseudomonadati</taxon>
        <taxon>Bacteroidota</taxon>
        <taxon>Chitinophagia</taxon>
        <taxon>Chitinophagales</taxon>
        <taxon>Chitinophagaceae</taxon>
        <taxon>Ginsengibacter</taxon>
    </lineage>
</organism>
<dbReference type="Pfam" id="PF00534">
    <property type="entry name" value="Glycos_transf_1"/>
    <property type="match status" value="1"/>
</dbReference>
<dbReference type="RefSeq" id="WP_150413585.1">
    <property type="nucleotide sequence ID" value="NZ_VYQF01000001.1"/>
</dbReference>
<dbReference type="AlphaFoldDB" id="A0A5J5IK55"/>
<protein>
    <submittedName>
        <fullName evidence="3">Glycosyltransferase family 4 protein</fullName>
    </submittedName>
</protein>
<dbReference type="InterPro" id="IPR001296">
    <property type="entry name" value="Glyco_trans_1"/>
</dbReference>
<dbReference type="EMBL" id="VYQF01000001">
    <property type="protein sequence ID" value="KAA9041465.1"/>
    <property type="molecule type" value="Genomic_DNA"/>
</dbReference>
<evidence type="ECO:0000259" key="1">
    <source>
        <dbReference type="Pfam" id="PF00534"/>
    </source>
</evidence>
<feature type="domain" description="Glycosyl transferase family 1" evidence="1">
    <location>
        <begin position="207"/>
        <end position="370"/>
    </location>
</feature>